<dbReference type="EMBL" id="VSSQ01146347">
    <property type="protein sequence ID" value="MPN64861.1"/>
    <property type="molecule type" value="Genomic_DNA"/>
</dbReference>
<evidence type="ECO:0000313" key="1">
    <source>
        <dbReference type="EMBL" id="MPN64861.1"/>
    </source>
</evidence>
<reference evidence="1" key="1">
    <citation type="submission" date="2019-08" db="EMBL/GenBank/DDBJ databases">
        <authorList>
            <person name="Kucharzyk K."/>
            <person name="Murdoch R.W."/>
            <person name="Higgins S."/>
            <person name="Loffler F."/>
        </authorList>
    </citation>
    <scope>NUCLEOTIDE SEQUENCE</scope>
</reference>
<comment type="caution">
    <text evidence="1">The sequence shown here is derived from an EMBL/GenBank/DDBJ whole genome shotgun (WGS) entry which is preliminary data.</text>
</comment>
<protein>
    <submittedName>
        <fullName evidence="1">Uncharacterized protein</fullName>
    </submittedName>
</protein>
<proteinExistence type="predicted"/>
<name>A0A645JMK5_9ZZZZ</name>
<dbReference type="AlphaFoldDB" id="A0A645JMK5"/>
<sequence>MGRKLIQLLGKPRLQVAGKEGVADQLGIDKIELVQRSLLAQGHHRNHHIAGMGKGIHGVQQVGLALPVLAADDHTVTLPFTGNSIEA</sequence>
<accession>A0A645JMK5</accession>
<gene>
    <name evidence="1" type="ORF">SDC9_212639</name>
</gene>
<organism evidence="1">
    <name type="scientific">bioreactor metagenome</name>
    <dbReference type="NCBI Taxonomy" id="1076179"/>
    <lineage>
        <taxon>unclassified sequences</taxon>
        <taxon>metagenomes</taxon>
        <taxon>ecological metagenomes</taxon>
    </lineage>
</organism>